<dbReference type="EMBL" id="CP159485">
    <property type="protein sequence ID" value="XCI29058.1"/>
    <property type="molecule type" value="Genomic_DNA"/>
</dbReference>
<dbReference type="InterPro" id="IPR050469">
    <property type="entry name" value="Diguanylate_Cyclase"/>
</dbReference>
<keyword evidence="3" id="KW-0548">Nucleotidyltransferase</keyword>
<dbReference type="InterPro" id="IPR043128">
    <property type="entry name" value="Rev_trsase/Diguanyl_cyclase"/>
</dbReference>
<dbReference type="RefSeq" id="WP_353893607.1">
    <property type="nucleotide sequence ID" value="NZ_CP159485.1"/>
</dbReference>
<evidence type="ECO:0000256" key="1">
    <source>
        <dbReference type="SAM" id="Coils"/>
    </source>
</evidence>
<dbReference type="PROSITE" id="PS50887">
    <property type="entry name" value="GGDEF"/>
    <property type="match status" value="1"/>
</dbReference>
<dbReference type="GO" id="GO:0052621">
    <property type="term" value="F:diguanylate cyclase activity"/>
    <property type="evidence" value="ECO:0007669"/>
    <property type="project" value="UniProtKB-EC"/>
</dbReference>
<dbReference type="EC" id="2.7.7.65" evidence="3"/>
<organism evidence="3">
    <name type="scientific">Proteinivorax hydrogeniformans</name>
    <dbReference type="NCBI Taxonomy" id="1826727"/>
    <lineage>
        <taxon>Bacteria</taxon>
        <taxon>Bacillati</taxon>
        <taxon>Bacillota</taxon>
        <taxon>Clostridia</taxon>
        <taxon>Eubacteriales</taxon>
        <taxon>Proteinivoracaceae</taxon>
        <taxon>Proteinivorax</taxon>
    </lineage>
</organism>
<dbReference type="SMART" id="SM00267">
    <property type="entry name" value="GGDEF"/>
    <property type="match status" value="1"/>
</dbReference>
<dbReference type="CDD" id="cd01949">
    <property type="entry name" value="GGDEF"/>
    <property type="match status" value="1"/>
</dbReference>
<evidence type="ECO:0000313" key="3">
    <source>
        <dbReference type="EMBL" id="XCI29058.1"/>
    </source>
</evidence>
<dbReference type="InterPro" id="IPR000160">
    <property type="entry name" value="GGDEF_dom"/>
</dbReference>
<dbReference type="AlphaFoldDB" id="A0AAU8HUJ3"/>
<keyword evidence="3" id="KW-0808">Transferase</keyword>
<reference evidence="3" key="1">
    <citation type="journal article" date="2018" name="Antonie Van Leeuwenhoek">
        <title>Proteinivorax hydrogeniformans sp. nov., an anaerobic, haloalkaliphilic bacterium fermenting proteinaceous compounds with high hydrogen production.</title>
        <authorList>
            <person name="Boltyanskaya Y."/>
            <person name="Detkova E."/>
            <person name="Pimenov N."/>
            <person name="Kevbrin V."/>
        </authorList>
    </citation>
    <scope>NUCLEOTIDE SEQUENCE</scope>
    <source>
        <strain evidence="3">Z-710</strain>
    </source>
</reference>
<dbReference type="InterPro" id="IPR029787">
    <property type="entry name" value="Nucleotide_cyclase"/>
</dbReference>
<accession>A0AAU8HUJ3</accession>
<protein>
    <submittedName>
        <fullName evidence="3">GGDEF domain-containing protein</fullName>
        <ecNumber evidence="3">2.7.7.65</ecNumber>
    </submittedName>
</protein>
<proteinExistence type="predicted"/>
<sequence>MKKLRLKNYKHQDILFEYLDELSRLAVVLVDRQLIIQDCNQGFLKMVNQVVKPIGQEFQSFLKQKIPTEKLPIKGRKEQIKRETKVAENLFIFFSWTILHLEEGYLMVGEKLPLYSSDITEKMATINDELTNLTRELTKKTIELEKTNATIKELSNTDGLTGAFNRRYINEMLPALAETSKEVAKPLSIIMADIDTFKKINDSYGHCVGDDVLKDFVKILKGRSRNKDLVARYGGEEFLLVLPDTAEEEAGKIAERMREELQNFQFDKLSEVVTASFGVAELMAKEKTENFIKRADDAMYKAKMEGRNKVVVS</sequence>
<dbReference type="Pfam" id="PF00990">
    <property type="entry name" value="GGDEF"/>
    <property type="match status" value="1"/>
</dbReference>
<evidence type="ECO:0000259" key="2">
    <source>
        <dbReference type="PROSITE" id="PS50887"/>
    </source>
</evidence>
<dbReference type="PANTHER" id="PTHR45138:SF9">
    <property type="entry name" value="DIGUANYLATE CYCLASE DGCM-RELATED"/>
    <property type="match status" value="1"/>
</dbReference>
<dbReference type="FunFam" id="3.30.70.270:FF:000001">
    <property type="entry name" value="Diguanylate cyclase domain protein"/>
    <property type="match status" value="1"/>
</dbReference>
<dbReference type="SUPFAM" id="SSF55073">
    <property type="entry name" value="Nucleotide cyclase"/>
    <property type="match status" value="1"/>
</dbReference>
<dbReference type="PANTHER" id="PTHR45138">
    <property type="entry name" value="REGULATORY COMPONENTS OF SENSORY TRANSDUCTION SYSTEM"/>
    <property type="match status" value="1"/>
</dbReference>
<dbReference type="NCBIfam" id="TIGR00254">
    <property type="entry name" value="GGDEF"/>
    <property type="match status" value="1"/>
</dbReference>
<gene>
    <name evidence="3" type="ORF">PRVXH_000358</name>
</gene>
<feature type="coiled-coil region" evidence="1">
    <location>
        <begin position="116"/>
        <end position="157"/>
    </location>
</feature>
<feature type="domain" description="GGDEF" evidence="2">
    <location>
        <begin position="185"/>
        <end position="313"/>
    </location>
</feature>
<dbReference type="Gene3D" id="3.30.70.270">
    <property type="match status" value="1"/>
</dbReference>
<keyword evidence="1" id="KW-0175">Coiled coil</keyword>
<reference evidence="3" key="2">
    <citation type="submission" date="2024-06" db="EMBL/GenBank/DDBJ databases">
        <authorList>
            <person name="Petrova K.O."/>
            <person name="Toshchakov S.V."/>
            <person name="Boltjanskaja Y.V."/>
            <person name="Kevbrin V.V."/>
        </authorList>
    </citation>
    <scope>NUCLEOTIDE SEQUENCE</scope>
    <source>
        <strain evidence="3">Z-710</strain>
    </source>
</reference>
<name>A0AAU8HUJ3_9FIRM</name>